<feature type="transmembrane region" description="Helical" evidence="11">
    <location>
        <begin position="12"/>
        <end position="33"/>
    </location>
</feature>
<evidence type="ECO:0000256" key="11">
    <source>
        <dbReference type="SAM" id="Phobius"/>
    </source>
</evidence>
<accession>A0A7M5U507</accession>
<keyword evidence="6 11" id="KW-1133">Transmembrane helix</keyword>
<evidence type="ECO:0000256" key="3">
    <source>
        <dbReference type="ARBA" id="ARBA00022448"/>
    </source>
</evidence>
<feature type="transmembrane region" description="Helical" evidence="11">
    <location>
        <begin position="45"/>
        <end position="71"/>
    </location>
</feature>
<dbReference type="PANTHER" id="PTHR16130">
    <property type="entry name" value="LYSOSOMAL COBALAMIN TRANSPORTER-RELATED"/>
    <property type="match status" value="1"/>
</dbReference>
<dbReference type="InterPro" id="IPR050854">
    <property type="entry name" value="LMBD1_LysCbl_Transport"/>
</dbReference>
<feature type="transmembrane region" description="Helical" evidence="11">
    <location>
        <begin position="192"/>
        <end position="214"/>
    </location>
</feature>
<protein>
    <recommendedName>
        <fullName evidence="14">Lysosomal cobalamin transporter</fullName>
    </recommendedName>
</protein>
<comment type="similarity">
    <text evidence="2">Belongs to the LIMR family. LMBRD1 subfamily.</text>
</comment>
<evidence type="ECO:0000256" key="10">
    <source>
        <dbReference type="SAM" id="MobiDB-lite"/>
    </source>
</evidence>
<feature type="transmembrane region" description="Helical" evidence="11">
    <location>
        <begin position="141"/>
        <end position="161"/>
    </location>
</feature>
<evidence type="ECO:0000256" key="6">
    <source>
        <dbReference type="ARBA" id="ARBA00022989"/>
    </source>
</evidence>
<evidence type="ECO:0000256" key="9">
    <source>
        <dbReference type="ARBA" id="ARBA00023285"/>
    </source>
</evidence>
<evidence type="ECO:0000313" key="12">
    <source>
        <dbReference type="EnsemblMetazoa" id="CLYHEMP006357.1"/>
    </source>
</evidence>
<evidence type="ECO:0008006" key="14">
    <source>
        <dbReference type="Google" id="ProtNLM"/>
    </source>
</evidence>
<feature type="transmembrane region" description="Helical" evidence="11">
    <location>
        <begin position="369"/>
        <end position="387"/>
    </location>
</feature>
<keyword evidence="13" id="KW-1185">Reference proteome</keyword>
<organism evidence="12 13">
    <name type="scientific">Clytia hemisphaerica</name>
    <dbReference type="NCBI Taxonomy" id="252671"/>
    <lineage>
        <taxon>Eukaryota</taxon>
        <taxon>Metazoa</taxon>
        <taxon>Cnidaria</taxon>
        <taxon>Hydrozoa</taxon>
        <taxon>Hydroidolina</taxon>
        <taxon>Leptothecata</taxon>
        <taxon>Obeliida</taxon>
        <taxon>Clytiidae</taxon>
        <taxon>Clytia</taxon>
    </lineage>
</organism>
<keyword evidence="8" id="KW-0458">Lysosome</keyword>
<keyword evidence="7 11" id="KW-0472">Membrane</keyword>
<evidence type="ECO:0000256" key="5">
    <source>
        <dbReference type="ARBA" id="ARBA00022692"/>
    </source>
</evidence>
<keyword evidence="5 11" id="KW-0812">Transmembrane</keyword>
<feature type="region of interest" description="Disordered" evidence="10">
    <location>
        <begin position="235"/>
        <end position="267"/>
    </location>
</feature>
<evidence type="ECO:0000256" key="1">
    <source>
        <dbReference type="ARBA" id="ARBA00004155"/>
    </source>
</evidence>
<proteinExistence type="inferred from homology"/>
<dbReference type="Proteomes" id="UP000594262">
    <property type="component" value="Unplaced"/>
</dbReference>
<dbReference type="RefSeq" id="XP_066920878.1">
    <property type="nucleotide sequence ID" value="XM_067064777.1"/>
</dbReference>
<comment type="subcellular location">
    <subcellularLocation>
        <location evidence="1">Lysosome membrane</location>
        <topology evidence="1">Multi-pass membrane protein</topology>
    </subcellularLocation>
</comment>
<sequence length="542" mass="62271">MEIPHAVLAGGWIPFTVVLVLTFIFSWVYIRLFQHHDSSKVASTLGSIIGLFITLLTIALVPVDVFLVSYMKNPDGSFKDWVNDNSTRNSIESTVTYAYYTLYGLVGLFVFLVLPFMYFFFEDPEEDELSTKQKCCTSLKYTVVFLIIAFVILMTGAFVPLKTPSSQNITGIDDKIDFLKDQLHQYTHADQAMSIMVGVMSMFGMFTLILYTGYGMSALPLGMIRCCRKYEETESNPRRVTKKERDADKLNALRTKSNSGRNLSRYERNELRRLEQDERIQHRIDRKKSRVKNNCLGKAQRILKPFEVVFGFAFLAISLLMMVSLTITNVDKELNSLGYKQGYSLPVPKLQNPVNIIMVYASKVFPLDYVLFSGMALFFIFASMNGLKRMGIWCCCIRLFKIRTGRTMPQALLFMVFIMMFMVLGVTIVLFNITPQYVQYGNQMYQHHTTSTNGTISTDVKKCTTDAPKGNCTMSSLALLLNTLFYKAWFFGAFYHWSIWFLLLVYYMAFLYNSFSIFRTRSEAEMIDSDDDESDEERLITA</sequence>
<dbReference type="AlphaFoldDB" id="A0A7M5U507"/>
<evidence type="ECO:0000256" key="7">
    <source>
        <dbReference type="ARBA" id="ARBA00023136"/>
    </source>
</evidence>
<evidence type="ECO:0000313" key="13">
    <source>
        <dbReference type="Proteomes" id="UP000594262"/>
    </source>
</evidence>
<keyword evidence="4" id="KW-0846">Cobalamin</keyword>
<dbReference type="GeneID" id="136808240"/>
<dbReference type="PANTHER" id="PTHR16130:SF2">
    <property type="entry name" value="LYSOSOMAL COBALAMIN TRANSPORT ESCORT PROTEIN LMBD1"/>
    <property type="match status" value="1"/>
</dbReference>
<feature type="transmembrane region" description="Helical" evidence="11">
    <location>
        <begin position="408"/>
        <end position="433"/>
    </location>
</feature>
<dbReference type="Pfam" id="PF04791">
    <property type="entry name" value="LMBR1"/>
    <property type="match status" value="1"/>
</dbReference>
<dbReference type="GO" id="GO:0005765">
    <property type="term" value="C:lysosomal membrane"/>
    <property type="evidence" value="ECO:0007669"/>
    <property type="project" value="UniProtKB-SubCell"/>
</dbReference>
<name>A0A7M5U507_9CNID</name>
<feature type="transmembrane region" description="Helical" evidence="11">
    <location>
        <begin position="97"/>
        <end position="121"/>
    </location>
</feature>
<dbReference type="GO" id="GO:0031419">
    <property type="term" value="F:cobalamin binding"/>
    <property type="evidence" value="ECO:0007669"/>
    <property type="project" value="UniProtKB-KW"/>
</dbReference>
<evidence type="ECO:0000256" key="4">
    <source>
        <dbReference type="ARBA" id="ARBA00022628"/>
    </source>
</evidence>
<dbReference type="InterPro" id="IPR006876">
    <property type="entry name" value="LMBR1-like_membr_prot"/>
</dbReference>
<dbReference type="GO" id="GO:0072665">
    <property type="term" value="P:protein localization to vacuole"/>
    <property type="evidence" value="ECO:0007669"/>
    <property type="project" value="TreeGrafter"/>
</dbReference>
<dbReference type="EnsemblMetazoa" id="CLYHEMT006357.1">
    <property type="protein sequence ID" value="CLYHEMP006357.1"/>
    <property type="gene ID" value="CLYHEMG006357"/>
</dbReference>
<feature type="transmembrane region" description="Helical" evidence="11">
    <location>
        <begin position="488"/>
        <end position="512"/>
    </location>
</feature>
<evidence type="ECO:0000256" key="2">
    <source>
        <dbReference type="ARBA" id="ARBA00009901"/>
    </source>
</evidence>
<keyword evidence="9" id="KW-0170">Cobalt</keyword>
<feature type="transmembrane region" description="Helical" evidence="11">
    <location>
        <begin position="308"/>
        <end position="327"/>
    </location>
</feature>
<keyword evidence="3" id="KW-0813">Transport</keyword>
<dbReference type="OrthoDB" id="73273at2759"/>
<feature type="compositionally biased region" description="Basic and acidic residues" evidence="10">
    <location>
        <begin position="235"/>
        <end position="251"/>
    </location>
</feature>
<evidence type="ECO:0000256" key="8">
    <source>
        <dbReference type="ARBA" id="ARBA00023228"/>
    </source>
</evidence>
<reference evidence="12" key="1">
    <citation type="submission" date="2021-01" db="UniProtKB">
        <authorList>
            <consortium name="EnsemblMetazoa"/>
        </authorList>
    </citation>
    <scope>IDENTIFICATION</scope>
</reference>